<evidence type="ECO:0000256" key="1">
    <source>
        <dbReference type="ARBA" id="ARBA00022729"/>
    </source>
</evidence>
<keyword evidence="4" id="KW-1185">Reference proteome</keyword>
<dbReference type="InterPro" id="IPR050570">
    <property type="entry name" value="Cell_wall_metabolism_enzyme"/>
</dbReference>
<accession>A0ABP0ZY40</accession>
<dbReference type="InterPro" id="IPR011055">
    <property type="entry name" value="Dup_hybrid_motif"/>
</dbReference>
<dbReference type="SUPFAM" id="SSF51261">
    <property type="entry name" value="Duplicated hybrid motif"/>
    <property type="match status" value="1"/>
</dbReference>
<dbReference type="PANTHER" id="PTHR21666">
    <property type="entry name" value="PEPTIDASE-RELATED"/>
    <property type="match status" value="1"/>
</dbReference>
<dbReference type="PANTHER" id="PTHR21666:SF289">
    <property type="entry name" value="L-ALA--D-GLU ENDOPEPTIDASE"/>
    <property type="match status" value="1"/>
</dbReference>
<name>A0ABP0ZY40_9BRYO</name>
<organism evidence="3 4">
    <name type="scientific">Sphagnum jensenii</name>
    <dbReference type="NCBI Taxonomy" id="128206"/>
    <lineage>
        <taxon>Eukaryota</taxon>
        <taxon>Viridiplantae</taxon>
        <taxon>Streptophyta</taxon>
        <taxon>Embryophyta</taxon>
        <taxon>Bryophyta</taxon>
        <taxon>Sphagnophytina</taxon>
        <taxon>Sphagnopsida</taxon>
        <taxon>Sphagnales</taxon>
        <taxon>Sphagnaceae</taxon>
        <taxon>Sphagnum</taxon>
    </lineage>
</organism>
<evidence type="ECO:0000313" key="3">
    <source>
        <dbReference type="EMBL" id="CAK9855570.1"/>
    </source>
</evidence>
<reference evidence="3" key="1">
    <citation type="submission" date="2024-03" db="EMBL/GenBank/DDBJ databases">
        <authorList>
            <consortium name="ELIXIR-Norway"/>
            <consortium name="Elixir Norway"/>
        </authorList>
    </citation>
    <scope>NUCLEOTIDE SEQUENCE</scope>
</reference>
<gene>
    <name evidence="3" type="ORF">CSSPJE1EN2_LOCUS25502</name>
</gene>
<proteinExistence type="predicted"/>
<comment type="caution">
    <text evidence="3">The sequence shown here is derived from an EMBL/GenBank/DDBJ whole genome shotgun (WGS) entry which is preliminary data.</text>
</comment>
<dbReference type="Pfam" id="PF01551">
    <property type="entry name" value="Peptidase_M23"/>
    <property type="match status" value="1"/>
</dbReference>
<feature type="domain" description="M23ase beta-sheet core" evidence="2">
    <location>
        <begin position="2"/>
        <end position="67"/>
    </location>
</feature>
<dbReference type="EMBL" id="CAXHBF010000225">
    <property type="protein sequence ID" value="CAK9855570.1"/>
    <property type="molecule type" value="Genomic_DNA"/>
</dbReference>
<dbReference type="CDD" id="cd12797">
    <property type="entry name" value="M23_peptidase"/>
    <property type="match status" value="1"/>
</dbReference>
<protein>
    <recommendedName>
        <fullName evidence="2">M23ase beta-sheet core domain-containing protein</fullName>
    </recommendedName>
</protein>
<dbReference type="InterPro" id="IPR016047">
    <property type="entry name" value="M23ase_b-sheet_dom"/>
</dbReference>
<keyword evidence="1" id="KW-0732">Signal</keyword>
<sequence length="518" mass="57636">MGMDVRTQEKEGLNVYALADGYVSRIGVSPYGYGNALYITYSNGFTSVYGHLQRFSPAVTAIVRKEQYAKEEFAVDISLTPYELPVQKGELVAYSGNTGASGGPHMHFEIRDALERTINPLDFGYQSADHIAPSIAAVKFYPMGGKKNTDEAYRAAVLLTDSGYSVKTGLQKVNASSVGIAVNTYDKMDERIHTVCPYDLREYDGDSLIFEYTVDRIPFDYIRYIIAQIDYPIFMHEGSRAFQKCYVERNNTMPAFYHHVKNHGIIDLSDGAVHHIRVVATDHEGNRSVLHTLLRYDPVSTAFRPRTGQYMMALSPDSDNVIKGDGFSAIIPGRYLLDSVYINYSSTPSTAPGVYSNVIKIGDSYDLLGYFSLSVRAVNLPDRLRDKAVVVWRNAAGGTAVRGGTWTGDMLTAQCREFGSFYIVIDTIPPRITPINIIRGKNMHLAKNIAVAISDNLSGIADYHGYIDGKWQLMELDGKTAVLRMALPHDLSAGEHKFKLVVTDDRKNSSEFTTTFIY</sequence>
<evidence type="ECO:0000313" key="4">
    <source>
        <dbReference type="Proteomes" id="UP001497522"/>
    </source>
</evidence>
<evidence type="ECO:0000259" key="2">
    <source>
        <dbReference type="Pfam" id="PF01551"/>
    </source>
</evidence>
<dbReference type="Proteomes" id="UP001497522">
    <property type="component" value="Unassembled WGS sequence"/>
</dbReference>
<dbReference type="Gene3D" id="2.70.70.10">
    <property type="entry name" value="Glucose Permease (Domain IIA)"/>
    <property type="match status" value="1"/>
</dbReference>